<gene>
    <name evidence="11" type="primary">aroC</name>
    <name evidence="11" type="ORF">CFX0092_B0510</name>
</gene>
<keyword evidence="12" id="KW-1185">Reference proteome</keyword>
<dbReference type="KEGG" id="pbf:CFX0092_B0510"/>
<evidence type="ECO:0000256" key="6">
    <source>
        <dbReference type="ARBA" id="ARBA00022643"/>
    </source>
</evidence>
<dbReference type="PIRSF" id="PIRSF001456">
    <property type="entry name" value="Chorismate_synth"/>
    <property type="match status" value="1"/>
</dbReference>
<evidence type="ECO:0000256" key="3">
    <source>
        <dbReference type="ARBA" id="ARBA00013036"/>
    </source>
</evidence>
<dbReference type="GO" id="GO:0008652">
    <property type="term" value="P:amino acid biosynthetic process"/>
    <property type="evidence" value="ECO:0007669"/>
    <property type="project" value="UniProtKB-KW"/>
</dbReference>
<evidence type="ECO:0000256" key="2">
    <source>
        <dbReference type="ARBA" id="ARBA00008014"/>
    </source>
</evidence>
<dbReference type="GO" id="GO:0009423">
    <property type="term" value="P:chorismate biosynthetic process"/>
    <property type="evidence" value="ECO:0007669"/>
    <property type="project" value="TreeGrafter"/>
</dbReference>
<sequence length="414" mass="42835">MEILGGPLFAVAGAGESHGPGIVTIVFGCPPGLWLERAAVQLYLDRRRPGGTKHGTPRREDDRLTFLAGLYQDDHAALTAGPPLAAGDETTASYEAGYTTGEPIAALVLSTAGRAGHYDQFAGPTGEVRPGHTDLVKYHQSGGRVDIRGGGRSSYRATISDVIGGSVARLYLQATFGTVFLSSVAQVGPLRAEHTLADAVRTFGPRVSPEQIAPLAAALEASWQAIGIPTIDAEFAAAAADLIKQTRVAGDSLGAAVEVVGLNVPALAGDPLYNSLKLRLMGSLGGLHAAQSCEIGDGAAVAGRVGSANNDPIRATGYAANSHGGLLGGITTGNPLLARVAFKPTSSITAPQQSVRKNLTEIDFELQKGRHDPCVGIRAGITLESRMAIEVLNAALSHAARRVDTADFTLFPAQ</sequence>
<evidence type="ECO:0000256" key="4">
    <source>
        <dbReference type="ARBA" id="ARBA00022605"/>
    </source>
</evidence>
<reference evidence="11" key="1">
    <citation type="submission" date="2016-01" db="EMBL/GenBank/DDBJ databases">
        <authorList>
            <person name="Mcilroy J.S."/>
            <person name="Karst M S."/>
            <person name="Albertsen M."/>
        </authorList>
    </citation>
    <scope>NUCLEOTIDE SEQUENCE</scope>
    <source>
        <strain evidence="11">Cfx-K</strain>
    </source>
</reference>
<accession>A0A160T7H6</accession>
<evidence type="ECO:0000313" key="11">
    <source>
        <dbReference type="EMBL" id="CUS06044.1"/>
    </source>
</evidence>
<dbReference type="SUPFAM" id="SSF103263">
    <property type="entry name" value="Chorismate synthase, AroC"/>
    <property type="match status" value="1"/>
</dbReference>
<comment type="pathway">
    <text evidence="1">Metabolic intermediate biosynthesis; chorismate biosynthesis; chorismate from D-erythrose 4-phosphate and phosphoenolpyruvate: step 7/7.</text>
</comment>
<dbReference type="AlphaFoldDB" id="A0A160T7H6"/>
<organism evidence="11 12">
    <name type="scientific">Candidatus Promineifilum breve</name>
    <dbReference type="NCBI Taxonomy" id="1806508"/>
    <lineage>
        <taxon>Bacteria</taxon>
        <taxon>Bacillati</taxon>
        <taxon>Chloroflexota</taxon>
        <taxon>Ardenticatenia</taxon>
        <taxon>Candidatus Promineifilales</taxon>
        <taxon>Candidatus Promineifilaceae</taxon>
        <taxon>Candidatus Promineifilum</taxon>
    </lineage>
</organism>
<dbReference type="EC" id="4.2.3.5" evidence="3"/>
<dbReference type="InterPro" id="IPR000453">
    <property type="entry name" value="Chorismate_synth"/>
</dbReference>
<keyword evidence="10 11" id="KW-0456">Lyase</keyword>
<evidence type="ECO:0000313" key="12">
    <source>
        <dbReference type="Proteomes" id="UP000215027"/>
    </source>
</evidence>
<dbReference type="OrthoDB" id="9771806at2"/>
<keyword evidence="9" id="KW-0057">Aromatic amino acid biosynthesis</keyword>
<dbReference type="PANTHER" id="PTHR21085:SF0">
    <property type="entry name" value="CHORISMATE SYNTHASE"/>
    <property type="match status" value="1"/>
</dbReference>
<dbReference type="Proteomes" id="UP000215027">
    <property type="component" value="Chromosome II"/>
</dbReference>
<evidence type="ECO:0000256" key="9">
    <source>
        <dbReference type="ARBA" id="ARBA00023141"/>
    </source>
</evidence>
<keyword evidence="6" id="KW-0288">FMN</keyword>
<proteinExistence type="inferred from homology"/>
<keyword evidence="7" id="KW-0274">FAD</keyword>
<name>A0A160T7H6_9CHLR</name>
<dbReference type="InterPro" id="IPR035904">
    <property type="entry name" value="Chorismate_synth_AroC_sf"/>
</dbReference>
<dbReference type="Pfam" id="PF01264">
    <property type="entry name" value="Chorismate_synt"/>
    <property type="match status" value="2"/>
</dbReference>
<dbReference type="PANTHER" id="PTHR21085">
    <property type="entry name" value="CHORISMATE SYNTHASE"/>
    <property type="match status" value="1"/>
</dbReference>
<comment type="similarity">
    <text evidence="2">Belongs to the chorismate synthase family.</text>
</comment>
<evidence type="ECO:0000256" key="1">
    <source>
        <dbReference type="ARBA" id="ARBA00005044"/>
    </source>
</evidence>
<protein>
    <recommendedName>
        <fullName evidence="3">chorismate synthase</fullName>
        <ecNumber evidence="3">4.2.3.5</ecNumber>
    </recommendedName>
</protein>
<dbReference type="GO" id="GO:0010181">
    <property type="term" value="F:FMN binding"/>
    <property type="evidence" value="ECO:0007669"/>
    <property type="project" value="TreeGrafter"/>
</dbReference>
<dbReference type="GO" id="GO:0004107">
    <property type="term" value="F:chorismate synthase activity"/>
    <property type="evidence" value="ECO:0007669"/>
    <property type="project" value="UniProtKB-EC"/>
</dbReference>
<evidence type="ECO:0000256" key="8">
    <source>
        <dbReference type="ARBA" id="ARBA00022857"/>
    </source>
</evidence>
<dbReference type="Gene3D" id="3.60.150.10">
    <property type="entry name" value="Chorismate synthase AroC"/>
    <property type="match status" value="1"/>
</dbReference>
<evidence type="ECO:0000256" key="7">
    <source>
        <dbReference type="ARBA" id="ARBA00022827"/>
    </source>
</evidence>
<evidence type="ECO:0000256" key="10">
    <source>
        <dbReference type="ARBA" id="ARBA00023239"/>
    </source>
</evidence>
<dbReference type="GO" id="GO:0009073">
    <property type="term" value="P:aromatic amino acid family biosynthetic process"/>
    <property type="evidence" value="ECO:0007669"/>
    <property type="project" value="UniProtKB-KW"/>
</dbReference>
<dbReference type="GO" id="GO:0005829">
    <property type="term" value="C:cytosol"/>
    <property type="evidence" value="ECO:0007669"/>
    <property type="project" value="TreeGrafter"/>
</dbReference>
<dbReference type="EMBL" id="LN890656">
    <property type="protein sequence ID" value="CUS06044.1"/>
    <property type="molecule type" value="Genomic_DNA"/>
</dbReference>
<keyword evidence="4" id="KW-0028">Amino-acid biosynthesis</keyword>
<keyword evidence="8" id="KW-0521">NADP</keyword>
<evidence type="ECO:0000256" key="5">
    <source>
        <dbReference type="ARBA" id="ARBA00022630"/>
    </source>
</evidence>
<dbReference type="RefSeq" id="WP_095045374.1">
    <property type="nucleotide sequence ID" value="NZ_LN890656.1"/>
</dbReference>
<keyword evidence="5" id="KW-0285">Flavoprotein</keyword>